<keyword evidence="1" id="KW-0472">Membrane</keyword>
<protein>
    <submittedName>
        <fullName evidence="2">Uncharacterized protein</fullName>
    </submittedName>
</protein>
<gene>
    <name evidence="2" type="ORF">S12H4_34362</name>
</gene>
<keyword evidence="1" id="KW-1133">Transmembrane helix</keyword>
<proteinExistence type="predicted"/>
<name>X1SBH4_9ZZZZ</name>
<keyword evidence="1" id="KW-0812">Transmembrane</keyword>
<accession>X1SBH4</accession>
<reference evidence="2" key="1">
    <citation type="journal article" date="2014" name="Front. Microbiol.">
        <title>High frequency of phylogenetically diverse reductive dehalogenase-homologous genes in deep subseafloor sedimentary metagenomes.</title>
        <authorList>
            <person name="Kawai M."/>
            <person name="Futagami T."/>
            <person name="Toyoda A."/>
            <person name="Takaki Y."/>
            <person name="Nishi S."/>
            <person name="Hori S."/>
            <person name="Arai W."/>
            <person name="Tsubouchi T."/>
            <person name="Morono Y."/>
            <person name="Uchiyama I."/>
            <person name="Ito T."/>
            <person name="Fujiyama A."/>
            <person name="Inagaki F."/>
            <person name="Takami H."/>
        </authorList>
    </citation>
    <scope>NUCLEOTIDE SEQUENCE</scope>
    <source>
        <strain evidence="2">Expedition CK06-06</strain>
    </source>
</reference>
<sequence>MKTAKGVLGIFMIIWGPIGGYSLSEHYSPQNMPILSLAVFLVLLIIPGMLMLYKITLSNNSG</sequence>
<feature type="transmembrane region" description="Helical" evidence="1">
    <location>
        <begin position="34"/>
        <end position="53"/>
    </location>
</feature>
<evidence type="ECO:0000256" key="1">
    <source>
        <dbReference type="SAM" id="Phobius"/>
    </source>
</evidence>
<dbReference type="EMBL" id="BARW01020326">
    <property type="protein sequence ID" value="GAI90333.1"/>
    <property type="molecule type" value="Genomic_DNA"/>
</dbReference>
<dbReference type="AlphaFoldDB" id="X1SBH4"/>
<evidence type="ECO:0000313" key="2">
    <source>
        <dbReference type="EMBL" id="GAI90333.1"/>
    </source>
</evidence>
<organism evidence="2">
    <name type="scientific">marine sediment metagenome</name>
    <dbReference type="NCBI Taxonomy" id="412755"/>
    <lineage>
        <taxon>unclassified sequences</taxon>
        <taxon>metagenomes</taxon>
        <taxon>ecological metagenomes</taxon>
    </lineage>
</organism>
<comment type="caution">
    <text evidence="2">The sequence shown here is derived from an EMBL/GenBank/DDBJ whole genome shotgun (WGS) entry which is preliminary data.</text>
</comment>